<dbReference type="InterPro" id="IPR050250">
    <property type="entry name" value="Macrolide_Exporter_MacB"/>
</dbReference>
<dbReference type="PANTHER" id="PTHR30572:SF4">
    <property type="entry name" value="ABC TRANSPORTER PERMEASE YTRF"/>
    <property type="match status" value="1"/>
</dbReference>
<dbReference type="EMBL" id="LCQW01000014">
    <property type="protein sequence ID" value="KKW23911.1"/>
    <property type="molecule type" value="Genomic_DNA"/>
</dbReference>
<dbReference type="AlphaFoldDB" id="A0A0G1WYS9"/>
<evidence type="ECO:0000259" key="9">
    <source>
        <dbReference type="Pfam" id="PF12704"/>
    </source>
</evidence>
<evidence type="ECO:0000256" key="1">
    <source>
        <dbReference type="ARBA" id="ARBA00004651"/>
    </source>
</evidence>
<evidence type="ECO:0000256" key="3">
    <source>
        <dbReference type="ARBA" id="ARBA00022692"/>
    </source>
</evidence>
<dbReference type="PANTHER" id="PTHR30572">
    <property type="entry name" value="MEMBRANE COMPONENT OF TRANSPORTER-RELATED"/>
    <property type="match status" value="1"/>
</dbReference>
<feature type="domain" description="MacB-like periplasmic core" evidence="9">
    <location>
        <begin position="21"/>
        <end position="244"/>
    </location>
</feature>
<dbReference type="InterPro" id="IPR025857">
    <property type="entry name" value="MacB_PCD"/>
</dbReference>
<comment type="subcellular location">
    <subcellularLocation>
        <location evidence="1">Cell membrane</location>
        <topology evidence="1">Multi-pass membrane protein</topology>
    </subcellularLocation>
</comment>
<gene>
    <name evidence="10" type="ORF">UY67_C0014G0004</name>
</gene>
<feature type="transmembrane region" description="Helical" evidence="7">
    <location>
        <begin position="281"/>
        <end position="305"/>
    </location>
</feature>
<feature type="domain" description="ABC3 transporter permease C-terminal" evidence="8">
    <location>
        <begin position="288"/>
        <end position="400"/>
    </location>
</feature>
<dbReference type="Proteomes" id="UP000034273">
    <property type="component" value="Unassembled WGS sequence"/>
</dbReference>
<dbReference type="STRING" id="1618671.UY67_C0014G0004"/>
<keyword evidence="4 7" id="KW-1133">Transmembrane helix</keyword>
<evidence type="ECO:0000259" key="8">
    <source>
        <dbReference type="Pfam" id="PF02687"/>
    </source>
</evidence>
<protein>
    <submittedName>
        <fullName evidence="10">ABC transporter, permease protein</fullName>
    </submittedName>
</protein>
<proteinExistence type="inferred from homology"/>
<comment type="similarity">
    <text evidence="6">Belongs to the ABC-4 integral membrane protein family.</text>
</comment>
<organism evidence="10 11">
    <name type="scientific">Candidatus Kaiserbacteria bacterium GW2011_GWA2_52_12</name>
    <dbReference type="NCBI Taxonomy" id="1618671"/>
    <lineage>
        <taxon>Bacteria</taxon>
        <taxon>Candidatus Kaiseribacteriota</taxon>
    </lineage>
</organism>
<accession>A0A0G1WYS9</accession>
<dbReference type="GO" id="GO:0022857">
    <property type="term" value="F:transmembrane transporter activity"/>
    <property type="evidence" value="ECO:0007669"/>
    <property type="project" value="TreeGrafter"/>
</dbReference>
<evidence type="ECO:0000256" key="5">
    <source>
        <dbReference type="ARBA" id="ARBA00023136"/>
    </source>
</evidence>
<dbReference type="InterPro" id="IPR003838">
    <property type="entry name" value="ABC3_permease_C"/>
</dbReference>
<evidence type="ECO:0000313" key="10">
    <source>
        <dbReference type="EMBL" id="KKW23911.1"/>
    </source>
</evidence>
<reference evidence="10 11" key="1">
    <citation type="journal article" date="2015" name="Nature">
        <title>rRNA introns, odd ribosomes, and small enigmatic genomes across a large radiation of phyla.</title>
        <authorList>
            <person name="Brown C.T."/>
            <person name="Hug L.A."/>
            <person name="Thomas B.C."/>
            <person name="Sharon I."/>
            <person name="Castelle C.J."/>
            <person name="Singh A."/>
            <person name="Wilkins M.J."/>
            <person name="Williams K.H."/>
            <person name="Banfield J.F."/>
        </authorList>
    </citation>
    <scope>NUCLEOTIDE SEQUENCE [LARGE SCALE GENOMIC DNA]</scope>
</reference>
<feature type="transmembrane region" description="Helical" evidence="7">
    <location>
        <begin position="21"/>
        <end position="42"/>
    </location>
</feature>
<dbReference type="PATRIC" id="fig|1618671.3.peg.539"/>
<dbReference type="Pfam" id="PF12704">
    <property type="entry name" value="MacB_PCD"/>
    <property type="match status" value="1"/>
</dbReference>
<dbReference type="Pfam" id="PF02687">
    <property type="entry name" value="FtsX"/>
    <property type="match status" value="1"/>
</dbReference>
<keyword evidence="5 7" id="KW-0472">Membrane</keyword>
<name>A0A0G1WYS9_9BACT</name>
<evidence type="ECO:0000313" key="11">
    <source>
        <dbReference type="Proteomes" id="UP000034273"/>
    </source>
</evidence>
<feature type="transmembrane region" description="Helical" evidence="7">
    <location>
        <begin position="370"/>
        <end position="390"/>
    </location>
</feature>
<evidence type="ECO:0000256" key="4">
    <source>
        <dbReference type="ARBA" id="ARBA00022989"/>
    </source>
</evidence>
<feature type="transmembrane region" description="Helical" evidence="7">
    <location>
        <begin position="332"/>
        <end position="358"/>
    </location>
</feature>
<keyword evidence="3 7" id="KW-0812">Transmembrane</keyword>
<evidence type="ECO:0000256" key="6">
    <source>
        <dbReference type="ARBA" id="ARBA00038076"/>
    </source>
</evidence>
<sequence>MKFSDITHETYAALSANKVRSGLTILGIVIGISSVIAMVSIGTGASNTISSSIESLGSNLIQITPGAQQMRGFGASSGRGGAKTLTNEDAQAIAEQVADVEAVDSQVSSRYQITAKGTNTNTSVTGVTANYSQIRNVEVAEGSFISDTQNNSASKVAVLGPTTRDDLFGEGTNAIGQAIRINGLEFKIIGVTVAKGGTGFQNQDDIIYIPVRSAQRYLSGDQYLTTIAVQATTPEVMTQVQADIILLLLDRHKISDAALADFSVLNQNDILSTASSVTSTLTYLLAAIGGISLLVGGIGIMNMMLTTVTERTREIGLRKAIGAKKSDIRAQFLAEAVALTVIGGVVGIALGWLISFAVNLTGLVTTSVSLSSVLLAFGVSAITGIVFGYYPARRAAELNPIEALRYE</sequence>
<evidence type="ECO:0000256" key="2">
    <source>
        <dbReference type="ARBA" id="ARBA00022475"/>
    </source>
</evidence>
<comment type="caution">
    <text evidence="10">The sequence shown here is derived from an EMBL/GenBank/DDBJ whole genome shotgun (WGS) entry which is preliminary data.</text>
</comment>
<keyword evidence="2" id="KW-1003">Cell membrane</keyword>
<evidence type="ECO:0000256" key="7">
    <source>
        <dbReference type="SAM" id="Phobius"/>
    </source>
</evidence>
<dbReference type="GO" id="GO:0005886">
    <property type="term" value="C:plasma membrane"/>
    <property type="evidence" value="ECO:0007669"/>
    <property type="project" value="UniProtKB-SubCell"/>
</dbReference>